<accession>A0A967BAP0</accession>
<dbReference type="EMBL" id="WOTH01000045">
    <property type="protein sequence ID" value="NHO55066.1"/>
    <property type="molecule type" value="Genomic_DNA"/>
</dbReference>
<dbReference type="EC" id="2.7.1.130" evidence="3 13"/>
<dbReference type="GO" id="GO:0009245">
    <property type="term" value="P:lipid A biosynthetic process"/>
    <property type="evidence" value="ECO:0007669"/>
    <property type="project" value="UniProtKB-UniRule"/>
</dbReference>
<dbReference type="CDD" id="cd01983">
    <property type="entry name" value="SIMIBI"/>
    <property type="match status" value="1"/>
</dbReference>
<keyword evidence="15" id="KW-1185">Reference proteome</keyword>
<keyword evidence="7 13" id="KW-0808">Transferase</keyword>
<comment type="catalytic activity">
    <reaction evidence="13">
        <text>a lipid A disaccharide + ATP = a lipid IVA + ADP + H(+)</text>
        <dbReference type="Rhea" id="RHEA:67840"/>
        <dbReference type="ChEBI" id="CHEBI:15378"/>
        <dbReference type="ChEBI" id="CHEBI:30616"/>
        <dbReference type="ChEBI" id="CHEBI:176343"/>
        <dbReference type="ChEBI" id="CHEBI:176425"/>
        <dbReference type="ChEBI" id="CHEBI:456216"/>
        <dbReference type="EC" id="2.7.1.130"/>
    </reaction>
</comment>
<feature type="binding site" evidence="13">
    <location>
        <begin position="56"/>
        <end position="63"/>
    </location>
    <ligand>
        <name>ATP</name>
        <dbReference type="ChEBI" id="CHEBI:30616"/>
    </ligand>
</feature>
<evidence type="ECO:0000313" key="14">
    <source>
        <dbReference type="EMBL" id="NHO55066.1"/>
    </source>
</evidence>
<dbReference type="GO" id="GO:0009244">
    <property type="term" value="P:lipopolysaccharide core region biosynthetic process"/>
    <property type="evidence" value="ECO:0007669"/>
    <property type="project" value="TreeGrafter"/>
</dbReference>
<dbReference type="Pfam" id="PF02606">
    <property type="entry name" value="LpxK"/>
    <property type="match status" value="1"/>
</dbReference>
<evidence type="ECO:0000256" key="13">
    <source>
        <dbReference type="HAMAP-Rule" id="MF_00409"/>
    </source>
</evidence>
<evidence type="ECO:0000256" key="12">
    <source>
        <dbReference type="ARBA" id="ARBA00029757"/>
    </source>
</evidence>
<evidence type="ECO:0000256" key="8">
    <source>
        <dbReference type="ARBA" id="ARBA00022741"/>
    </source>
</evidence>
<dbReference type="Proteomes" id="UP000597459">
    <property type="component" value="Unassembled WGS sequence"/>
</dbReference>
<comment type="function">
    <text evidence="1 13">Transfers the gamma-phosphate of ATP to the 4'-position of a tetraacyldisaccharide 1-phosphate intermediate (termed DS-1-P) to form tetraacyldisaccharide 1,4'-bis-phosphate (lipid IVA).</text>
</comment>
<dbReference type="GO" id="GO:0005524">
    <property type="term" value="F:ATP binding"/>
    <property type="evidence" value="ECO:0007669"/>
    <property type="project" value="UniProtKB-UniRule"/>
</dbReference>
<organism evidence="14 15">
    <name type="scientific">Acetobacter estunensis</name>
    <dbReference type="NCBI Taxonomy" id="104097"/>
    <lineage>
        <taxon>Bacteria</taxon>
        <taxon>Pseudomonadati</taxon>
        <taxon>Pseudomonadota</taxon>
        <taxon>Alphaproteobacteria</taxon>
        <taxon>Acetobacterales</taxon>
        <taxon>Acetobacteraceae</taxon>
        <taxon>Acetobacter</taxon>
    </lineage>
</organism>
<evidence type="ECO:0000256" key="3">
    <source>
        <dbReference type="ARBA" id="ARBA00012071"/>
    </source>
</evidence>
<dbReference type="InterPro" id="IPR003758">
    <property type="entry name" value="LpxK"/>
</dbReference>
<dbReference type="InterPro" id="IPR027417">
    <property type="entry name" value="P-loop_NTPase"/>
</dbReference>
<evidence type="ECO:0000256" key="5">
    <source>
        <dbReference type="ARBA" id="ARBA00022516"/>
    </source>
</evidence>
<dbReference type="HAMAP" id="MF_00409">
    <property type="entry name" value="LpxK"/>
    <property type="match status" value="1"/>
</dbReference>
<keyword evidence="5 13" id="KW-0444">Lipid biosynthesis</keyword>
<evidence type="ECO:0000256" key="10">
    <source>
        <dbReference type="ARBA" id="ARBA00022840"/>
    </source>
</evidence>
<dbReference type="RefSeq" id="WP_166318211.1">
    <property type="nucleotide sequence ID" value="NZ_WOTH01000045.1"/>
</dbReference>
<dbReference type="GO" id="GO:0005886">
    <property type="term" value="C:plasma membrane"/>
    <property type="evidence" value="ECO:0007669"/>
    <property type="project" value="TreeGrafter"/>
</dbReference>
<keyword evidence="9 13" id="KW-0418">Kinase</keyword>
<dbReference type="NCBIfam" id="TIGR00682">
    <property type="entry name" value="lpxK"/>
    <property type="match status" value="1"/>
</dbReference>
<evidence type="ECO:0000256" key="2">
    <source>
        <dbReference type="ARBA" id="ARBA00004870"/>
    </source>
</evidence>
<reference evidence="14" key="1">
    <citation type="submission" date="2019-11" db="EMBL/GenBank/DDBJ databases">
        <title>Description of new Acetobacter species.</title>
        <authorList>
            <person name="Cleenwerck I."/>
            <person name="Sombolestani A.S."/>
        </authorList>
    </citation>
    <scope>NUCLEOTIDE SEQUENCE</scope>
    <source>
        <strain evidence="14">LMG 1626</strain>
    </source>
</reference>
<keyword evidence="8 13" id="KW-0547">Nucleotide-binding</keyword>
<evidence type="ECO:0000256" key="11">
    <source>
        <dbReference type="ARBA" id="ARBA00023098"/>
    </source>
</evidence>
<comment type="caution">
    <text evidence="14">The sequence shown here is derived from an EMBL/GenBank/DDBJ whole genome shotgun (WGS) entry which is preliminary data.</text>
</comment>
<gene>
    <name evidence="13 14" type="primary">lpxK</name>
    <name evidence="14" type="ORF">GOB87_14125</name>
</gene>
<protein>
    <recommendedName>
        <fullName evidence="4 13">Tetraacyldisaccharide 4'-kinase</fullName>
        <ecNumber evidence="3 13">2.7.1.130</ecNumber>
    </recommendedName>
    <alternativeName>
        <fullName evidence="12 13">Lipid A 4'-kinase</fullName>
    </alternativeName>
</protein>
<comment type="similarity">
    <text evidence="13">Belongs to the LpxK family.</text>
</comment>
<sequence length="337" mass="36321">MVKPTLTPPAFWWRKAGIIAHLLRPFATLVAMVARRRRRQRGWVAPVPVLCVGNLTVGGTGKTTVVLDLARRLNARGERVHCLTRGYGGRLGRGGQPVRVEPARHDARDVGDEALLLAEVAPTWVCADRAAAAKAACAAGATCLLMDDGFQNPSLHRTLSLVLVDGAVGFGNGLPLPAGPLREGLDAGLAAADAVVITGEDRSRTAERLARHAPDKPVLSAGLIMDAPPEQARTHPVVAFAGLARPDKFFEGLRALDIQPVSCVPFPDHHVLTERERNCLLALARTHNALLLTTPKDAVRLPSAFRQKVEVIGVNLQWNAPRSVERLLERLLNKEPS</sequence>
<evidence type="ECO:0000256" key="6">
    <source>
        <dbReference type="ARBA" id="ARBA00022556"/>
    </source>
</evidence>
<dbReference type="PANTHER" id="PTHR42724:SF1">
    <property type="entry name" value="TETRAACYLDISACCHARIDE 4'-KINASE, MITOCHONDRIAL-RELATED"/>
    <property type="match status" value="1"/>
</dbReference>
<proteinExistence type="inferred from homology"/>
<dbReference type="PANTHER" id="PTHR42724">
    <property type="entry name" value="TETRAACYLDISACCHARIDE 4'-KINASE"/>
    <property type="match status" value="1"/>
</dbReference>
<keyword evidence="11 13" id="KW-0443">Lipid metabolism</keyword>
<evidence type="ECO:0000256" key="1">
    <source>
        <dbReference type="ARBA" id="ARBA00002274"/>
    </source>
</evidence>
<evidence type="ECO:0000256" key="7">
    <source>
        <dbReference type="ARBA" id="ARBA00022679"/>
    </source>
</evidence>
<comment type="pathway">
    <text evidence="2 13">Glycolipid biosynthesis; lipid IV(A) biosynthesis; lipid IV(A) from (3R)-3-hydroxytetradecanoyl-[acyl-carrier-protein] and UDP-N-acetyl-alpha-D-glucosamine: step 6/6.</text>
</comment>
<keyword evidence="10 13" id="KW-0067">ATP-binding</keyword>
<dbReference type="SUPFAM" id="SSF52540">
    <property type="entry name" value="P-loop containing nucleoside triphosphate hydrolases"/>
    <property type="match status" value="1"/>
</dbReference>
<name>A0A967BAP0_9PROT</name>
<keyword evidence="6 13" id="KW-0441">Lipid A biosynthesis</keyword>
<dbReference type="AlphaFoldDB" id="A0A967BAP0"/>
<evidence type="ECO:0000256" key="4">
    <source>
        <dbReference type="ARBA" id="ARBA00016436"/>
    </source>
</evidence>
<dbReference type="GO" id="GO:0009029">
    <property type="term" value="F:lipid-A 4'-kinase activity"/>
    <property type="evidence" value="ECO:0007669"/>
    <property type="project" value="UniProtKB-UniRule"/>
</dbReference>
<evidence type="ECO:0000256" key="9">
    <source>
        <dbReference type="ARBA" id="ARBA00022777"/>
    </source>
</evidence>
<evidence type="ECO:0000313" key="15">
    <source>
        <dbReference type="Proteomes" id="UP000597459"/>
    </source>
</evidence>